<gene>
    <name evidence="4" type="primary">rsbV_3</name>
    <name evidence="4" type="ORF">Amac_040420</name>
</gene>
<dbReference type="SUPFAM" id="SSF52091">
    <property type="entry name" value="SpoIIaa-like"/>
    <property type="match status" value="1"/>
</dbReference>
<name>A0A5M3WMD7_9ACTN</name>
<dbReference type="GO" id="GO:0043856">
    <property type="term" value="F:anti-sigma factor antagonist activity"/>
    <property type="evidence" value="ECO:0007669"/>
    <property type="project" value="InterPro"/>
</dbReference>
<sequence>MTVIDIAPLARAGPSAPTTIRLHGDIDIFTTKALRLRLLSALRYSTSMLILDMSDVSFCDASGLGVLVGIRNRARAQGVTLALTGIRPSLTRILRITGLDRSLPIMM</sequence>
<evidence type="ECO:0000256" key="1">
    <source>
        <dbReference type="ARBA" id="ARBA00009013"/>
    </source>
</evidence>
<evidence type="ECO:0000256" key="2">
    <source>
        <dbReference type="RuleBase" id="RU003749"/>
    </source>
</evidence>
<evidence type="ECO:0000259" key="3">
    <source>
        <dbReference type="PROSITE" id="PS50801"/>
    </source>
</evidence>
<dbReference type="Gene3D" id="3.30.750.24">
    <property type="entry name" value="STAS domain"/>
    <property type="match status" value="1"/>
</dbReference>
<dbReference type="RefSeq" id="WP_155355887.1">
    <property type="nucleotide sequence ID" value="NZ_BAAAHL010000010.1"/>
</dbReference>
<dbReference type="PANTHER" id="PTHR33495">
    <property type="entry name" value="ANTI-SIGMA FACTOR ANTAGONIST TM_1081-RELATED-RELATED"/>
    <property type="match status" value="1"/>
</dbReference>
<dbReference type="InterPro" id="IPR002645">
    <property type="entry name" value="STAS_dom"/>
</dbReference>
<comment type="similarity">
    <text evidence="1 2">Belongs to the anti-sigma-factor antagonist family.</text>
</comment>
<dbReference type="Pfam" id="PF01740">
    <property type="entry name" value="STAS"/>
    <property type="match status" value="1"/>
</dbReference>
<evidence type="ECO:0000313" key="4">
    <source>
        <dbReference type="EMBL" id="GES10445.1"/>
    </source>
</evidence>
<dbReference type="EMBL" id="BLAE01000022">
    <property type="protein sequence ID" value="GES10445.1"/>
    <property type="molecule type" value="Genomic_DNA"/>
</dbReference>
<dbReference type="CDD" id="cd07043">
    <property type="entry name" value="STAS_anti-anti-sigma_factors"/>
    <property type="match status" value="1"/>
</dbReference>
<evidence type="ECO:0000313" key="5">
    <source>
        <dbReference type="Proteomes" id="UP000331127"/>
    </source>
</evidence>
<dbReference type="InterPro" id="IPR036513">
    <property type="entry name" value="STAS_dom_sf"/>
</dbReference>
<dbReference type="AlphaFoldDB" id="A0A5M3WMD7"/>
<comment type="caution">
    <text evidence="4">The sequence shown here is derived from an EMBL/GenBank/DDBJ whole genome shotgun (WGS) entry which is preliminary data.</text>
</comment>
<dbReference type="OrthoDB" id="3294096at2"/>
<organism evidence="4 5">
    <name type="scientific">Acrocarpospora macrocephala</name>
    <dbReference type="NCBI Taxonomy" id="150177"/>
    <lineage>
        <taxon>Bacteria</taxon>
        <taxon>Bacillati</taxon>
        <taxon>Actinomycetota</taxon>
        <taxon>Actinomycetes</taxon>
        <taxon>Streptosporangiales</taxon>
        <taxon>Streptosporangiaceae</taxon>
        <taxon>Acrocarpospora</taxon>
    </lineage>
</organism>
<dbReference type="InterPro" id="IPR003658">
    <property type="entry name" value="Anti-sigma_ant"/>
</dbReference>
<proteinExistence type="inferred from homology"/>
<dbReference type="NCBIfam" id="TIGR00377">
    <property type="entry name" value="ant_ant_sig"/>
    <property type="match status" value="1"/>
</dbReference>
<dbReference type="PROSITE" id="PS50801">
    <property type="entry name" value="STAS"/>
    <property type="match status" value="1"/>
</dbReference>
<dbReference type="PANTHER" id="PTHR33495:SF2">
    <property type="entry name" value="ANTI-SIGMA FACTOR ANTAGONIST TM_1081-RELATED"/>
    <property type="match status" value="1"/>
</dbReference>
<accession>A0A5M3WMD7</accession>
<reference evidence="4 5" key="1">
    <citation type="submission" date="2019-10" db="EMBL/GenBank/DDBJ databases">
        <title>Whole genome shotgun sequence of Acrocarpospora macrocephala NBRC 16266.</title>
        <authorList>
            <person name="Ichikawa N."/>
            <person name="Kimura A."/>
            <person name="Kitahashi Y."/>
            <person name="Komaki H."/>
            <person name="Oguchi A."/>
        </authorList>
    </citation>
    <scope>NUCLEOTIDE SEQUENCE [LARGE SCALE GENOMIC DNA]</scope>
    <source>
        <strain evidence="4 5">NBRC 16266</strain>
    </source>
</reference>
<dbReference type="Proteomes" id="UP000331127">
    <property type="component" value="Unassembled WGS sequence"/>
</dbReference>
<keyword evidence="5" id="KW-1185">Reference proteome</keyword>
<feature type="domain" description="STAS" evidence="3">
    <location>
        <begin position="20"/>
        <end position="107"/>
    </location>
</feature>
<protein>
    <recommendedName>
        <fullName evidence="2">Anti-sigma factor antagonist</fullName>
    </recommendedName>
</protein>